<dbReference type="PROSITE" id="PS51523">
    <property type="entry name" value="ZF_HD_DIMER"/>
    <property type="match status" value="1"/>
</dbReference>
<dbReference type="GO" id="GO:0050793">
    <property type="term" value="P:regulation of developmental process"/>
    <property type="evidence" value="ECO:0007669"/>
    <property type="project" value="TreeGrafter"/>
</dbReference>
<dbReference type="STRING" id="3775.A0A1Q3BU33"/>
<dbReference type="InterPro" id="IPR006456">
    <property type="entry name" value="ZF_HD_homeobox_Cys/His_dimer"/>
</dbReference>
<keyword evidence="1" id="KW-0479">Metal-binding</keyword>
<dbReference type="Proteomes" id="UP000187406">
    <property type="component" value="Unassembled WGS sequence"/>
</dbReference>
<dbReference type="PANTHER" id="PTHR31948">
    <property type="entry name" value="ZINC-FINGER HOMEODOMAIN PROTEIN 2"/>
    <property type="match status" value="1"/>
</dbReference>
<evidence type="ECO:0000259" key="5">
    <source>
        <dbReference type="PROSITE" id="PS51523"/>
    </source>
</evidence>
<name>A0A1Q3BU33_CEPFO</name>
<organism evidence="6 7">
    <name type="scientific">Cephalotus follicularis</name>
    <name type="common">Albany pitcher plant</name>
    <dbReference type="NCBI Taxonomy" id="3775"/>
    <lineage>
        <taxon>Eukaryota</taxon>
        <taxon>Viridiplantae</taxon>
        <taxon>Streptophyta</taxon>
        <taxon>Embryophyta</taxon>
        <taxon>Tracheophyta</taxon>
        <taxon>Spermatophyta</taxon>
        <taxon>Magnoliopsida</taxon>
        <taxon>eudicotyledons</taxon>
        <taxon>Gunneridae</taxon>
        <taxon>Pentapetalae</taxon>
        <taxon>rosids</taxon>
        <taxon>fabids</taxon>
        <taxon>Oxalidales</taxon>
        <taxon>Cephalotaceae</taxon>
        <taxon>Cephalotus</taxon>
    </lineage>
</organism>
<reference evidence="7" key="1">
    <citation type="submission" date="2016-04" db="EMBL/GenBank/DDBJ databases">
        <title>Cephalotus genome sequencing.</title>
        <authorList>
            <person name="Fukushima K."/>
            <person name="Hasebe M."/>
            <person name="Fang X."/>
        </authorList>
    </citation>
    <scope>NUCLEOTIDE SEQUENCE [LARGE SCALE GENOMIC DNA]</scope>
    <source>
        <strain evidence="7">cv. St1</strain>
    </source>
</reference>
<evidence type="ECO:0000256" key="2">
    <source>
        <dbReference type="ARBA" id="ARBA00022771"/>
    </source>
</evidence>
<dbReference type="GO" id="GO:0008270">
    <property type="term" value="F:zinc ion binding"/>
    <property type="evidence" value="ECO:0007669"/>
    <property type="project" value="UniProtKB-KW"/>
</dbReference>
<dbReference type="GO" id="GO:0005634">
    <property type="term" value="C:nucleus"/>
    <property type="evidence" value="ECO:0007669"/>
    <property type="project" value="TreeGrafter"/>
</dbReference>
<dbReference type="AlphaFoldDB" id="A0A1Q3BU33"/>
<protein>
    <submittedName>
        <fullName evidence="6">ZF-HD_dimer domain-containing protein</fullName>
    </submittedName>
</protein>
<feature type="domain" description="ZF-HD dimerization-type" evidence="5">
    <location>
        <begin position="84"/>
        <end position="133"/>
    </location>
</feature>
<proteinExistence type="predicted"/>
<dbReference type="InParanoid" id="A0A1Q3BU33"/>
<sequence>MELSSQEGEIPLPINSSYGGGPGGGCGHGHGYRHRHGHMIHHDLSPHNHIIPFSAPPIPSTNGPSSIHTSLDDHVMPYKKMVRYRECLKNHAAAMGGNATDGYGEFMPSGEKGTIEALNCSACNYHTNFHRKQIEGEPSSCDYYHSPQHINRVGGKVILGHHHKNLIAPEAFGYPTGTLISSRGAAHIYKKKNQISLCKNEQIISLSKIITKTRFHNTIKKTHIYKKENTPIKKTHSQNKP</sequence>
<dbReference type="PANTHER" id="PTHR31948:SF163">
    <property type="entry name" value="ZINC-FINGER HOMEODOMAIN PROTEIN 3"/>
    <property type="match status" value="1"/>
</dbReference>
<comment type="caution">
    <text evidence="6">The sequence shown here is derived from an EMBL/GenBank/DDBJ whole genome shotgun (WGS) entry which is preliminary data.</text>
</comment>
<dbReference type="EMBL" id="BDDD01000903">
    <property type="protein sequence ID" value="GAV71293.1"/>
    <property type="molecule type" value="Genomic_DNA"/>
</dbReference>
<feature type="region of interest" description="Disordered" evidence="4">
    <location>
        <begin position="1"/>
        <end position="20"/>
    </location>
</feature>
<dbReference type="GO" id="GO:0000976">
    <property type="term" value="F:transcription cis-regulatory region binding"/>
    <property type="evidence" value="ECO:0007669"/>
    <property type="project" value="TreeGrafter"/>
</dbReference>
<dbReference type="OrthoDB" id="694008at2759"/>
<evidence type="ECO:0000256" key="3">
    <source>
        <dbReference type="ARBA" id="ARBA00022833"/>
    </source>
</evidence>
<evidence type="ECO:0000313" key="6">
    <source>
        <dbReference type="EMBL" id="GAV71293.1"/>
    </source>
</evidence>
<evidence type="ECO:0000256" key="4">
    <source>
        <dbReference type="SAM" id="MobiDB-lite"/>
    </source>
</evidence>
<keyword evidence="7" id="KW-1185">Reference proteome</keyword>
<accession>A0A1Q3BU33</accession>
<dbReference type="NCBIfam" id="TIGR01566">
    <property type="entry name" value="ZF_HD_prot_N"/>
    <property type="match status" value="1"/>
</dbReference>
<keyword evidence="2" id="KW-0863">Zinc-finger</keyword>
<keyword evidence="3" id="KW-0862">Zinc</keyword>
<gene>
    <name evidence="6" type="ORF">CFOL_v3_14787</name>
</gene>
<dbReference type="Pfam" id="PF04770">
    <property type="entry name" value="ZF-HD_dimer"/>
    <property type="match status" value="1"/>
</dbReference>
<evidence type="ECO:0000313" key="7">
    <source>
        <dbReference type="Proteomes" id="UP000187406"/>
    </source>
</evidence>
<dbReference type="GO" id="GO:0003700">
    <property type="term" value="F:DNA-binding transcription factor activity"/>
    <property type="evidence" value="ECO:0007669"/>
    <property type="project" value="TreeGrafter"/>
</dbReference>
<dbReference type="FunCoup" id="A0A1Q3BU33">
    <property type="interactions" value="613"/>
</dbReference>
<evidence type="ECO:0000256" key="1">
    <source>
        <dbReference type="ARBA" id="ARBA00022723"/>
    </source>
</evidence>